<organism evidence="10 11">
    <name type="scientific">Pseudodonghicola xiamenensis</name>
    <dbReference type="NCBI Taxonomy" id="337702"/>
    <lineage>
        <taxon>Bacteria</taxon>
        <taxon>Pseudomonadati</taxon>
        <taxon>Pseudomonadota</taxon>
        <taxon>Alphaproteobacteria</taxon>
        <taxon>Rhodobacterales</taxon>
        <taxon>Paracoccaceae</taxon>
        <taxon>Pseudodonghicola</taxon>
    </lineage>
</organism>
<comment type="function">
    <text evidence="1">Resistance to tetracycline by an active tetracycline efflux. This is an energy-dependent process that decreases the accumulation of the antibiotic in whole cells. This protein functions as a metal-tetracycline/H(+) antiporter.</text>
</comment>
<feature type="transmembrane region" description="Helical" evidence="8">
    <location>
        <begin position="131"/>
        <end position="153"/>
    </location>
</feature>
<name>A0A8J3H671_9RHOB</name>
<evidence type="ECO:0000256" key="6">
    <source>
        <dbReference type="ARBA" id="ARBA00022989"/>
    </source>
</evidence>
<dbReference type="Pfam" id="PF07690">
    <property type="entry name" value="MFS_1"/>
    <property type="match status" value="1"/>
</dbReference>
<dbReference type="Proteomes" id="UP000611500">
    <property type="component" value="Unassembled WGS sequence"/>
</dbReference>
<gene>
    <name evidence="10" type="ORF">GCM10010961_10340</name>
</gene>
<keyword evidence="4" id="KW-0813">Transport</keyword>
<dbReference type="InterPro" id="IPR020846">
    <property type="entry name" value="MFS_dom"/>
</dbReference>
<feature type="transmembrane region" description="Helical" evidence="8">
    <location>
        <begin position="73"/>
        <end position="96"/>
    </location>
</feature>
<evidence type="ECO:0000256" key="2">
    <source>
        <dbReference type="ARBA" id="ARBA00004141"/>
    </source>
</evidence>
<evidence type="ECO:0000256" key="3">
    <source>
        <dbReference type="ARBA" id="ARBA00007520"/>
    </source>
</evidence>
<dbReference type="SUPFAM" id="SSF103473">
    <property type="entry name" value="MFS general substrate transporter"/>
    <property type="match status" value="1"/>
</dbReference>
<evidence type="ECO:0000313" key="11">
    <source>
        <dbReference type="Proteomes" id="UP000611500"/>
    </source>
</evidence>
<dbReference type="PANTHER" id="PTHR23504:SF15">
    <property type="entry name" value="MAJOR FACILITATOR SUPERFAMILY (MFS) PROFILE DOMAIN-CONTAINING PROTEIN"/>
    <property type="match status" value="1"/>
</dbReference>
<dbReference type="PANTHER" id="PTHR23504">
    <property type="entry name" value="MAJOR FACILITATOR SUPERFAMILY DOMAIN-CONTAINING PROTEIN 10"/>
    <property type="match status" value="1"/>
</dbReference>
<feature type="transmembrane region" description="Helical" evidence="8">
    <location>
        <begin position="344"/>
        <end position="366"/>
    </location>
</feature>
<feature type="transmembrane region" description="Helical" evidence="8">
    <location>
        <begin position="159"/>
        <end position="179"/>
    </location>
</feature>
<dbReference type="PRINTS" id="PR01035">
    <property type="entry name" value="TCRTETA"/>
</dbReference>
<sequence>MPVIFLLITVMLDAMGIGLVIPVMPALIVDVEGGTLAQAAVWGGVLSTVFAVMQFLLSPALGNLSDAFGRRPVLLISLCVLTFDYLVMALAGSMWLLLLGRLIAGICSATPATAAAYMADLSPPERKTANFGLIGAAFGAGFVIGPLAGGALGTLGPRAPFYAAAALAALNLIFGLLVMRETVTDTIRRPFCWSRANPLSAFRAVGQLPGLVPLLTVFLLFGVALFVYPAVWAFFAQERFGWGAREIGFSLAAFGITIAVVQGGLIRVALHCLGDRGTVIYGLILNAAGLGLVATITDGRLALLLTPIAGLGAVVMPALQGIMSRIAPDNAQGELQGVLTATNALAMILSPLLMTGAFAAFTGAAAPIYLPSAPFLLAILLLIVAFVVFLRSRFAVT</sequence>
<evidence type="ECO:0000256" key="8">
    <source>
        <dbReference type="SAM" id="Phobius"/>
    </source>
</evidence>
<dbReference type="InterPro" id="IPR036259">
    <property type="entry name" value="MFS_trans_sf"/>
</dbReference>
<feature type="transmembrane region" description="Helical" evidence="8">
    <location>
        <begin position="372"/>
        <end position="390"/>
    </location>
</feature>
<dbReference type="Gene3D" id="1.20.1250.20">
    <property type="entry name" value="MFS general substrate transporter like domains"/>
    <property type="match status" value="1"/>
</dbReference>
<dbReference type="EMBL" id="BNAP01000003">
    <property type="protein sequence ID" value="GHG84365.1"/>
    <property type="molecule type" value="Genomic_DNA"/>
</dbReference>
<feature type="transmembrane region" description="Helical" evidence="8">
    <location>
        <begin position="102"/>
        <end position="119"/>
    </location>
</feature>
<reference evidence="10" key="2">
    <citation type="submission" date="2020-09" db="EMBL/GenBank/DDBJ databases">
        <authorList>
            <person name="Sun Q."/>
            <person name="Zhou Y."/>
        </authorList>
    </citation>
    <scope>NUCLEOTIDE SEQUENCE</scope>
    <source>
        <strain evidence="10">CGMCC 1.7081</strain>
    </source>
</reference>
<comment type="similarity">
    <text evidence="3">Belongs to the major facilitator superfamily. TCR/Tet family.</text>
</comment>
<evidence type="ECO:0000256" key="1">
    <source>
        <dbReference type="ARBA" id="ARBA00003279"/>
    </source>
</evidence>
<feature type="transmembrane region" description="Helical" evidence="8">
    <location>
        <begin position="278"/>
        <end position="296"/>
    </location>
</feature>
<evidence type="ECO:0000256" key="4">
    <source>
        <dbReference type="ARBA" id="ARBA00022448"/>
    </source>
</evidence>
<evidence type="ECO:0000256" key="7">
    <source>
        <dbReference type="ARBA" id="ARBA00023136"/>
    </source>
</evidence>
<comment type="caution">
    <text evidence="10">The sequence shown here is derived from an EMBL/GenBank/DDBJ whole genome shotgun (WGS) entry which is preliminary data.</text>
</comment>
<evidence type="ECO:0000259" key="9">
    <source>
        <dbReference type="PROSITE" id="PS50850"/>
    </source>
</evidence>
<dbReference type="GO" id="GO:0022857">
    <property type="term" value="F:transmembrane transporter activity"/>
    <property type="evidence" value="ECO:0007669"/>
    <property type="project" value="InterPro"/>
</dbReference>
<feature type="transmembrane region" description="Helical" evidence="8">
    <location>
        <begin position="211"/>
        <end position="235"/>
    </location>
</feature>
<feature type="transmembrane region" description="Helical" evidence="8">
    <location>
        <begin position="40"/>
        <end position="61"/>
    </location>
</feature>
<dbReference type="InterPro" id="IPR001958">
    <property type="entry name" value="Tet-R_TetA/multi-R_MdtG-like"/>
</dbReference>
<dbReference type="PROSITE" id="PS00216">
    <property type="entry name" value="SUGAR_TRANSPORT_1"/>
    <property type="match status" value="1"/>
</dbReference>
<keyword evidence="6 8" id="KW-1133">Transmembrane helix</keyword>
<dbReference type="InterPro" id="IPR005829">
    <property type="entry name" value="Sugar_transporter_CS"/>
</dbReference>
<proteinExistence type="inferred from homology"/>
<accession>A0A8J3H671</accession>
<dbReference type="AlphaFoldDB" id="A0A8J3H671"/>
<evidence type="ECO:0000313" key="10">
    <source>
        <dbReference type="EMBL" id="GHG84365.1"/>
    </source>
</evidence>
<feature type="transmembrane region" description="Helical" evidence="8">
    <location>
        <begin position="247"/>
        <end position="266"/>
    </location>
</feature>
<keyword evidence="5 8" id="KW-0812">Transmembrane</keyword>
<feature type="domain" description="Major facilitator superfamily (MFS) profile" evidence="9">
    <location>
        <begin position="2"/>
        <end position="395"/>
    </location>
</feature>
<feature type="transmembrane region" description="Helical" evidence="8">
    <location>
        <begin position="302"/>
        <end position="323"/>
    </location>
</feature>
<protein>
    <submittedName>
        <fullName evidence="10">Tetracycline resistance MFS efflux pump</fullName>
    </submittedName>
</protein>
<dbReference type="GO" id="GO:0016020">
    <property type="term" value="C:membrane"/>
    <property type="evidence" value="ECO:0007669"/>
    <property type="project" value="UniProtKB-SubCell"/>
</dbReference>
<keyword evidence="7 8" id="KW-0472">Membrane</keyword>
<comment type="subcellular location">
    <subcellularLocation>
        <location evidence="2">Membrane</location>
        <topology evidence="2">Multi-pass membrane protein</topology>
    </subcellularLocation>
</comment>
<evidence type="ECO:0000256" key="5">
    <source>
        <dbReference type="ARBA" id="ARBA00022692"/>
    </source>
</evidence>
<dbReference type="PROSITE" id="PS50850">
    <property type="entry name" value="MFS"/>
    <property type="match status" value="1"/>
</dbReference>
<keyword evidence="11" id="KW-1185">Reference proteome</keyword>
<feature type="transmembrane region" description="Helical" evidence="8">
    <location>
        <begin position="5"/>
        <end position="28"/>
    </location>
</feature>
<reference evidence="10" key="1">
    <citation type="journal article" date="2014" name="Int. J. Syst. Evol. Microbiol.">
        <title>Complete genome sequence of Corynebacterium casei LMG S-19264T (=DSM 44701T), isolated from a smear-ripened cheese.</title>
        <authorList>
            <consortium name="US DOE Joint Genome Institute (JGI-PGF)"/>
            <person name="Walter F."/>
            <person name="Albersmeier A."/>
            <person name="Kalinowski J."/>
            <person name="Ruckert C."/>
        </authorList>
    </citation>
    <scope>NUCLEOTIDE SEQUENCE</scope>
    <source>
        <strain evidence="10">CGMCC 1.7081</strain>
    </source>
</reference>
<dbReference type="InterPro" id="IPR011701">
    <property type="entry name" value="MFS"/>
</dbReference>